<dbReference type="InterPro" id="IPR043519">
    <property type="entry name" value="NT_sf"/>
</dbReference>
<evidence type="ECO:0000256" key="8">
    <source>
        <dbReference type="RuleBase" id="RU003953"/>
    </source>
</evidence>
<evidence type="ECO:0000259" key="9">
    <source>
        <dbReference type="Pfam" id="PF01743"/>
    </source>
</evidence>
<accession>Q097Q0</accession>
<evidence type="ECO:0000256" key="6">
    <source>
        <dbReference type="ARBA" id="ARBA00022842"/>
    </source>
</evidence>
<evidence type="ECO:0000256" key="3">
    <source>
        <dbReference type="ARBA" id="ARBA00022695"/>
    </source>
</evidence>
<dbReference type="GO" id="GO:0016779">
    <property type="term" value="F:nucleotidyltransferase activity"/>
    <property type="evidence" value="ECO:0007669"/>
    <property type="project" value="UniProtKB-KW"/>
</dbReference>
<evidence type="ECO:0000256" key="2">
    <source>
        <dbReference type="ARBA" id="ARBA00022694"/>
    </source>
</evidence>
<dbReference type="GO" id="GO:0046872">
    <property type="term" value="F:metal ion binding"/>
    <property type="evidence" value="ECO:0007669"/>
    <property type="project" value="UniProtKB-KW"/>
</dbReference>
<dbReference type="Gene3D" id="3.30.460.10">
    <property type="entry name" value="Beta Polymerase, domain 2"/>
    <property type="match status" value="1"/>
</dbReference>
<dbReference type="Proteomes" id="UP000032702">
    <property type="component" value="Unassembled WGS sequence"/>
</dbReference>
<name>Q097Q0_STIAD</name>
<keyword evidence="6" id="KW-0460">Magnesium</keyword>
<gene>
    <name evidence="10" type="ORF">STIAU_3379</name>
</gene>
<dbReference type="InterPro" id="IPR002646">
    <property type="entry name" value="PolA_pol_head_dom"/>
</dbReference>
<dbReference type="SUPFAM" id="SSF81301">
    <property type="entry name" value="Nucleotidyltransferase"/>
    <property type="match status" value="1"/>
</dbReference>
<dbReference type="InterPro" id="IPR050124">
    <property type="entry name" value="tRNA_CCA-adding_enzyme"/>
</dbReference>
<dbReference type="Pfam" id="PF01743">
    <property type="entry name" value="PolyA_pol"/>
    <property type="match status" value="1"/>
</dbReference>
<keyword evidence="3" id="KW-0548">Nucleotidyltransferase</keyword>
<feature type="domain" description="Poly A polymerase head" evidence="9">
    <location>
        <begin position="48"/>
        <end position="179"/>
    </location>
</feature>
<evidence type="ECO:0000256" key="1">
    <source>
        <dbReference type="ARBA" id="ARBA00022679"/>
    </source>
</evidence>
<dbReference type="GO" id="GO:0000166">
    <property type="term" value="F:nucleotide binding"/>
    <property type="evidence" value="ECO:0007669"/>
    <property type="project" value="UniProtKB-KW"/>
</dbReference>
<sequence>MSEVYPSHPIETPVVRTSLEQIICRDAGHAVRIQDVIELLQGRGMRVFVVGGACRDWLTGEPVKDVDLSLDRPVKEAHAILRQAFPGMDPVLRRNERFGTLSWGDAALGGVDLNILRSHHDIQNDDMWTTSFVAREDLREDALTRDFSMNAFYYPCHEEGRLWDPLGCGVEDLRGRVLRLITHPRVLSTSYRTTFRIIQFLCRGYVPAPNIHEHLERFADHDIQGMGDRLLNWLPNHLGKDPALWREFRQRLSAFARQDASRQVLDRVFAHQEG</sequence>
<keyword evidence="7 8" id="KW-0694">RNA-binding</keyword>
<dbReference type="PANTHER" id="PTHR47545">
    <property type="entry name" value="MULTIFUNCTIONAL CCA PROTEIN"/>
    <property type="match status" value="1"/>
</dbReference>
<comment type="caution">
    <text evidence="10">The sequence shown here is derived from an EMBL/GenBank/DDBJ whole genome shotgun (WGS) entry which is preliminary data.</text>
</comment>
<dbReference type="RefSeq" id="WP_002612504.1">
    <property type="nucleotide sequence ID" value="NC_014623.1"/>
</dbReference>
<reference evidence="10 11" key="1">
    <citation type="submission" date="2006-04" db="EMBL/GenBank/DDBJ databases">
        <authorList>
            <person name="Nierman W.C."/>
        </authorList>
    </citation>
    <scope>NUCLEOTIDE SEQUENCE [LARGE SCALE GENOMIC DNA]</scope>
    <source>
        <strain evidence="10 11">DW4/3-1</strain>
    </source>
</reference>
<dbReference type="AlphaFoldDB" id="Q097Q0"/>
<keyword evidence="2" id="KW-0819">tRNA processing</keyword>
<evidence type="ECO:0000313" key="11">
    <source>
        <dbReference type="Proteomes" id="UP000032702"/>
    </source>
</evidence>
<keyword evidence="1 8" id="KW-0808">Transferase</keyword>
<evidence type="ECO:0000313" key="10">
    <source>
        <dbReference type="EMBL" id="EAU67939.1"/>
    </source>
</evidence>
<evidence type="ECO:0000256" key="7">
    <source>
        <dbReference type="ARBA" id="ARBA00022884"/>
    </source>
</evidence>
<keyword evidence="4" id="KW-0479">Metal-binding</keyword>
<evidence type="ECO:0000256" key="5">
    <source>
        <dbReference type="ARBA" id="ARBA00022741"/>
    </source>
</evidence>
<dbReference type="EMBL" id="AAMD01000024">
    <property type="protein sequence ID" value="EAU67939.1"/>
    <property type="molecule type" value="Genomic_DNA"/>
</dbReference>
<organism evidence="10 11">
    <name type="scientific">Stigmatella aurantiaca (strain DW4/3-1)</name>
    <dbReference type="NCBI Taxonomy" id="378806"/>
    <lineage>
        <taxon>Bacteria</taxon>
        <taxon>Pseudomonadati</taxon>
        <taxon>Myxococcota</taxon>
        <taxon>Myxococcia</taxon>
        <taxon>Myxococcales</taxon>
        <taxon>Cystobacterineae</taxon>
        <taxon>Archangiaceae</taxon>
        <taxon>Stigmatella</taxon>
    </lineage>
</organism>
<proteinExistence type="inferred from homology"/>
<keyword evidence="5" id="KW-0547">Nucleotide-binding</keyword>
<comment type="similarity">
    <text evidence="8">Belongs to the tRNA nucleotidyltransferase/poly(A) polymerase family.</text>
</comment>
<evidence type="ECO:0000256" key="4">
    <source>
        <dbReference type="ARBA" id="ARBA00022723"/>
    </source>
</evidence>
<dbReference type="GO" id="GO:0003723">
    <property type="term" value="F:RNA binding"/>
    <property type="evidence" value="ECO:0007669"/>
    <property type="project" value="UniProtKB-KW"/>
</dbReference>
<dbReference type="GO" id="GO:0008033">
    <property type="term" value="P:tRNA processing"/>
    <property type="evidence" value="ECO:0007669"/>
    <property type="project" value="UniProtKB-KW"/>
</dbReference>
<protein>
    <recommendedName>
        <fullName evidence="9">Poly A polymerase head domain-containing protein</fullName>
    </recommendedName>
</protein>